<dbReference type="InterPro" id="IPR050491">
    <property type="entry name" value="AmpC-like"/>
</dbReference>
<dbReference type="RefSeq" id="WP_378258804.1">
    <property type="nucleotide sequence ID" value="NZ_JBHSJV010000001.1"/>
</dbReference>
<dbReference type="EMBL" id="JBHULX010000013">
    <property type="protein sequence ID" value="MFD2590953.1"/>
    <property type="molecule type" value="Genomic_DNA"/>
</dbReference>
<dbReference type="Proteomes" id="UP001597459">
    <property type="component" value="Unassembled WGS sequence"/>
</dbReference>
<dbReference type="SUPFAM" id="SSF48452">
    <property type="entry name" value="TPR-like"/>
    <property type="match status" value="1"/>
</dbReference>
<evidence type="ECO:0000259" key="1">
    <source>
        <dbReference type="Pfam" id="PF00144"/>
    </source>
</evidence>
<protein>
    <submittedName>
        <fullName evidence="2">Serine hydrolase domain-containing protein</fullName>
        <ecNumber evidence="2">3.-.-.-</ecNumber>
    </submittedName>
</protein>
<dbReference type="Gene3D" id="3.40.710.10">
    <property type="entry name" value="DD-peptidase/beta-lactamase superfamily"/>
    <property type="match status" value="1"/>
</dbReference>
<dbReference type="PANTHER" id="PTHR46825:SF9">
    <property type="entry name" value="BETA-LACTAMASE-RELATED DOMAIN-CONTAINING PROTEIN"/>
    <property type="match status" value="1"/>
</dbReference>
<dbReference type="InterPro" id="IPR011990">
    <property type="entry name" value="TPR-like_helical_dom_sf"/>
</dbReference>
<dbReference type="GO" id="GO:0016787">
    <property type="term" value="F:hydrolase activity"/>
    <property type="evidence" value="ECO:0007669"/>
    <property type="project" value="UniProtKB-KW"/>
</dbReference>
<dbReference type="InterPro" id="IPR012338">
    <property type="entry name" value="Beta-lactam/transpept-like"/>
</dbReference>
<gene>
    <name evidence="2" type="ORF">ACFSTE_08935</name>
</gene>
<sequence length="483" mass="55886">MKTVISASSIIILLLCFACKKTPASVIDPLAIDNYITDVMKFHHIPGVAIGIVKDGALIYEKYLGQASLETKETVNEKTTFQLFSTTKLITTVAVFQLIEEGKIRLEDLIVKHIDDLPVHWQSIKVKHLLTHSSGVPDFVRYGDELSDEELMALLEKDSMLYEAGDRFRYTQTNYWLLTKLIEKVTLMPFEDFVRINQFRGEKKSVYFSSNSLEEKENRATRYFYNNKEEKFLKSTIDNGRRGHSGNGLNLTLREFIKWNDRLDQNELLLPKTKKEMWSAFNFENKKDDFLYGWANYIINQQKSYGFSGGNITGFRKFVDDDLTIVFLSNGSKVAAHDILINDIARMIIPSVYKKKPVLEAEVIKLVLSGNYKDAIKKYRTLKEENKEKPLENLRWNINGIGNSFLYSEEGRKAVEVFSVNESVYPEWWVSSASIAEGYENVKEKDSAVFYYLKAIRNNVTNEWNYNDEMLKKLKELSPSEKR</sequence>
<reference evidence="3" key="1">
    <citation type="journal article" date="2019" name="Int. J. Syst. Evol. Microbiol.">
        <title>The Global Catalogue of Microorganisms (GCM) 10K type strain sequencing project: providing services to taxonomists for standard genome sequencing and annotation.</title>
        <authorList>
            <consortium name="The Broad Institute Genomics Platform"/>
            <consortium name="The Broad Institute Genome Sequencing Center for Infectious Disease"/>
            <person name="Wu L."/>
            <person name="Ma J."/>
        </authorList>
    </citation>
    <scope>NUCLEOTIDE SEQUENCE [LARGE SCALE GENOMIC DNA]</scope>
    <source>
        <strain evidence="3">KCTC 42423</strain>
    </source>
</reference>
<feature type="domain" description="Beta-lactamase-related" evidence="1">
    <location>
        <begin position="32"/>
        <end position="334"/>
    </location>
</feature>
<organism evidence="2 3">
    <name type="scientific">Aquimarina hainanensis</name>
    <dbReference type="NCBI Taxonomy" id="1578017"/>
    <lineage>
        <taxon>Bacteria</taxon>
        <taxon>Pseudomonadati</taxon>
        <taxon>Bacteroidota</taxon>
        <taxon>Flavobacteriia</taxon>
        <taxon>Flavobacteriales</taxon>
        <taxon>Flavobacteriaceae</taxon>
        <taxon>Aquimarina</taxon>
    </lineage>
</organism>
<dbReference type="Pfam" id="PF00144">
    <property type="entry name" value="Beta-lactamase"/>
    <property type="match status" value="1"/>
</dbReference>
<evidence type="ECO:0000313" key="2">
    <source>
        <dbReference type="EMBL" id="MFD2590953.1"/>
    </source>
</evidence>
<dbReference type="SUPFAM" id="SSF56601">
    <property type="entry name" value="beta-lactamase/transpeptidase-like"/>
    <property type="match status" value="1"/>
</dbReference>
<evidence type="ECO:0000313" key="3">
    <source>
        <dbReference type="Proteomes" id="UP001597459"/>
    </source>
</evidence>
<proteinExistence type="predicted"/>
<keyword evidence="3" id="KW-1185">Reference proteome</keyword>
<dbReference type="PANTHER" id="PTHR46825">
    <property type="entry name" value="D-ALANYL-D-ALANINE-CARBOXYPEPTIDASE/ENDOPEPTIDASE AMPH"/>
    <property type="match status" value="1"/>
</dbReference>
<dbReference type="InterPro" id="IPR001466">
    <property type="entry name" value="Beta-lactam-related"/>
</dbReference>
<keyword evidence="2" id="KW-0378">Hydrolase</keyword>
<dbReference type="EC" id="3.-.-.-" evidence="2"/>
<name>A0ABW5N6R5_9FLAO</name>
<comment type="caution">
    <text evidence="2">The sequence shown here is derived from an EMBL/GenBank/DDBJ whole genome shotgun (WGS) entry which is preliminary data.</text>
</comment>
<accession>A0ABW5N6R5</accession>